<dbReference type="RefSeq" id="WP_135960520.1">
    <property type="nucleotide sequence ID" value="NZ_CAJSYX010000001.1"/>
</dbReference>
<protein>
    <submittedName>
        <fullName evidence="2">Uncharacterized protein</fullName>
    </submittedName>
</protein>
<keyword evidence="1" id="KW-0732">Signal</keyword>
<sequence>MKKSFKAGMIAAALFAIAPMGVSMVNSSTIVHADKVVPGRGKKYTFPKSRRGTWYTNNSKARHKKVIFGVHTFNGKTVYHQIDENATAEQNSQKGYDRLTKITKNMLIGDYSLLEDGKYVTLH</sequence>
<feature type="signal peptide" evidence="1">
    <location>
        <begin position="1"/>
        <end position="18"/>
    </location>
</feature>
<evidence type="ECO:0000313" key="2">
    <source>
        <dbReference type="EMBL" id="TGY15276.1"/>
    </source>
</evidence>
<organism evidence="2 3">
    <name type="scientific">Lactobacillus intestinalis</name>
    <dbReference type="NCBI Taxonomy" id="151781"/>
    <lineage>
        <taxon>Bacteria</taxon>
        <taxon>Bacillati</taxon>
        <taxon>Bacillota</taxon>
        <taxon>Bacilli</taxon>
        <taxon>Lactobacillales</taxon>
        <taxon>Lactobacillaceae</taxon>
        <taxon>Lactobacillus</taxon>
    </lineage>
</organism>
<dbReference type="Proteomes" id="UP000309117">
    <property type="component" value="Unassembled WGS sequence"/>
</dbReference>
<accession>A0A4S2BK88</accession>
<evidence type="ECO:0000313" key="3">
    <source>
        <dbReference type="Proteomes" id="UP000309117"/>
    </source>
</evidence>
<comment type="caution">
    <text evidence="2">The sequence shown here is derived from an EMBL/GenBank/DDBJ whole genome shotgun (WGS) entry which is preliminary data.</text>
</comment>
<proteinExistence type="predicted"/>
<dbReference type="AlphaFoldDB" id="A0A4S2BK88"/>
<feature type="chain" id="PRO_5038355155" evidence="1">
    <location>
        <begin position="19"/>
        <end position="123"/>
    </location>
</feature>
<name>A0A4S2BK88_9LACO</name>
<gene>
    <name evidence="2" type="ORF">E5351_05550</name>
</gene>
<reference evidence="2 3" key="1">
    <citation type="submission" date="2019-04" db="EMBL/GenBank/DDBJ databases">
        <title>Microbes associate with the intestines of laboratory mice.</title>
        <authorList>
            <person name="Navarre W."/>
            <person name="Wong E."/>
            <person name="Huang K."/>
            <person name="Tropini C."/>
            <person name="Ng K."/>
            <person name="Yu B."/>
        </authorList>
    </citation>
    <scope>NUCLEOTIDE SEQUENCE [LARGE SCALE GENOMIC DNA]</scope>
    <source>
        <strain evidence="2 3">NM61_E11</strain>
    </source>
</reference>
<dbReference type="EMBL" id="SRYV01000009">
    <property type="protein sequence ID" value="TGY15276.1"/>
    <property type="molecule type" value="Genomic_DNA"/>
</dbReference>
<evidence type="ECO:0000256" key="1">
    <source>
        <dbReference type="SAM" id="SignalP"/>
    </source>
</evidence>